<proteinExistence type="predicted"/>
<evidence type="ECO:0000313" key="6">
    <source>
        <dbReference type="Proteomes" id="UP000007590"/>
    </source>
</evidence>
<reference evidence="5" key="1">
    <citation type="submission" date="2012-02" db="EMBL/GenBank/DDBJ databases">
        <title>The complete genome of Solitalea canadensis DSM 3403.</title>
        <authorList>
            <consortium name="US DOE Joint Genome Institute (JGI-PGF)"/>
            <person name="Lucas S."/>
            <person name="Copeland A."/>
            <person name="Lapidus A."/>
            <person name="Glavina del Rio T."/>
            <person name="Dalin E."/>
            <person name="Tice H."/>
            <person name="Bruce D."/>
            <person name="Goodwin L."/>
            <person name="Pitluck S."/>
            <person name="Peters L."/>
            <person name="Ovchinnikova G."/>
            <person name="Lu M."/>
            <person name="Kyrpides N."/>
            <person name="Mavromatis K."/>
            <person name="Ivanova N."/>
            <person name="Brettin T."/>
            <person name="Detter J.C."/>
            <person name="Han C."/>
            <person name="Larimer F."/>
            <person name="Land M."/>
            <person name="Hauser L."/>
            <person name="Markowitz V."/>
            <person name="Cheng J.-F."/>
            <person name="Hugenholtz P."/>
            <person name="Woyke T."/>
            <person name="Wu D."/>
            <person name="Spring S."/>
            <person name="Schroeder M."/>
            <person name="Kopitz M."/>
            <person name="Brambilla E."/>
            <person name="Klenk H.-P."/>
            <person name="Eisen J.A."/>
        </authorList>
    </citation>
    <scope>NUCLEOTIDE SEQUENCE</scope>
    <source>
        <strain evidence="5">DSM 3403</strain>
    </source>
</reference>
<dbReference type="PANTHER" id="PTHR47893:SF1">
    <property type="entry name" value="REGULATORY PROTEIN PCHR"/>
    <property type="match status" value="1"/>
</dbReference>
<dbReference type="GO" id="GO:0043565">
    <property type="term" value="F:sequence-specific DNA binding"/>
    <property type="evidence" value="ECO:0007669"/>
    <property type="project" value="InterPro"/>
</dbReference>
<dbReference type="Proteomes" id="UP000007590">
    <property type="component" value="Chromosome"/>
</dbReference>
<dbReference type="InterPro" id="IPR053142">
    <property type="entry name" value="PchR_regulatory_protein"/>
</dbReference>
<dbReference type="EMBL" id="CP003349">
    <property type="protein sequence ID" value="AFD07888.1"/>
    <property type="molecule type" value="Genomic_DNA"/>
</dbReference>
<dbReference type="RefSeq" id="WP_014681115.1">
    <property type="nucleotide sequence ID" value="NC_017770.1"/>
</dbReference>
<dbReference type="InterPro" id="IPR009057">
    <property type="entry name" value="Homeodomain-like_sf"/>
</dbReference>
<keyword evidence="1" id="KW-0805">Transcription regulation</keyword>
<dbReference type="SUPFAM" id="SSF46689">
    <property type="entry name" value="Homeodomain-like"/>
    <property type="match status" value="1"/>
</dbReference>
<dbReference type="GO" id="GO:0003700">
    <property type="term" value="F:DNA-binding transcription factor activity"/>
    <property type="evidence" value="ECO:0007669"/>
    <property type="project" value="InterPro"/>
</dbReference>
<organism evidence="5 6">
    <name type="scientific">Solitalea canadensis (strain ATCC 29591 / DSM 3403 / JCM 21819 / LMG 8368 / NBRC 15130 / NCIMB 12057 / USAM 9D)</name>
    <name type="common">Flexibacter canadensis</name>
    <dbReference type="NCBI Taxonomy" id="929556"/>
    <lineage>
        <taxon>Bacteria</taxon>
        <taxon>Pseudomonadati</taxon>
        <taxon>Bacteroidota</taxon>
        <taxon>Sphingobacteriia</taxon>
        <taxon>Sphingobacteriales</taxon>
        <taxon>Sphingobacteriaceae</taxon>
        <taxon>Solitalea</taxon>
    </lineage>
</organism>
<evidence type="ECO:0000256" key="3">
    <source>
        <dbReference type="ARBA" id="ARBA00023163"/>
    </source>
</evidence>
<dbReference type="Gene3D" id="1.10.10.60">
    <property type="entry name" value="Homeodomain-like"/>
    <property type="match status" value="2"/>
</dbReference>
<dbReference type="HOGENOM" id="CLU_052345_4_0_10"/>
<protein>
    <submittedName>
        <fullName evidence="5">DNA-binding domain-containing protein, AraC-type</fullName>
    </submittedName>
</protein>
<dbReference type="AlphaFoldDB" id="H8KW96"/>
<keyword evidence="6" id="KW-1185">Reference proteome</keyword>
<dbReference type="eggNOG" id="COG2207">
    <property type="taxonomic scope" value="Bacteria"/>
</dbReference>
<name>H8KW96_SOLCM</name>
<accession>H8KW96</accession>
<dbReference type="PRINTS" id="PR00032">
    <property type="entry name" value="HTHARAC"/>
</dbReference>
<dbReference type="SMART" id="SM00342">
    <property type="entry name" value="HTH_ARAC"/>
    <property type="match status" value="1"/>
</dbReference>
<dbReference type="KEGG" id="scn:Solca_2865"/>
<dbReference type="InterPro" id="IPR020449">
    <property type="entry name" value="Tscrpt_reg_AraC-type_HTH"/>
</dbReference>
<dbReference type="STRING" id="929556.Solca_2865"/>
<keyword evidence="3" id="KW-0804">Transcription</keyword>
<evidence type="ECO:0000313" key="5">
    <source>
        <dbReference type="EMBL" id="AFD07888.1"/>
    </source>
</evidence>
<sequence>MQVVSKIDILDQPVCNKTVPDNYNVNSVLQEVEVCLEHAVLKEFRSKQLVTDGLIILDTYMCFSEAVIDTYEIIGDCIVMDFVYEGNTIGAVEDSDYQMKIASGTHSLMYTPGFKVTLPVDQAVNYYTIILSTDLYFKLISHDSCLHKGFELKIRNKKSGYFSEQHGTISPQMKWVINDIRNCKREGCLKRLFLEAKLKELLVLQLEDFKTKNEVDLAESVLRGDDYEKLEEAKVIIEKDYVSPPSLCELARIVSLNEFKLKKGFKELFNTTVHCYVVKLRMEKAQILLNETDYSVREIAYKLGYKNPAYFSTAFKNYHGFVPSENKKKLFMQPLSLLFGLWLLGVSAIRELIVLESIIVS</sequence>
<dbReference type="PANTHER" id="PTHR47893">
    <property type="entry name" value="REGULATORY PROTEIN PCHR"/>
    <property type="match status" value="1"/>
</dbReference>
<dbReference type="Pfam" id="PF12833">
    <property type="entry name" value="HTH_18"/>
    <property type="match status" value="1"/>
</dbReference>
<gene>
    <name evidence="5" type="ordered locus">Solca_2865</name>
</gene>
<dbReference type="InterPro" id="IPR018060">
    <property type="entry name" value="HTH_AraC"/>
</dbReference>
<evidence type="ECO:0000259" key="4">
    <source>
        <dbReference type="PROSITE" id="PS01124"/>
    </source>
</evidence>
<dbReference type="PROSITE" id="PS01124">
    <property type="entry name" value="HTH_ARAC_FAMILY_2"/>
    <property type="match status" value="1"/>
</dbReference>
<evidence type="ECO:0000256" key="2">
    <source>
        <dbReference type="ARBA" id="ARBA00023125"/>
    </source>
</evidence>
<evidence type="ECO:0000256" key="1">
    <source>
        <dbReference type="ARBA" id="ARBA00023015"/>
    </source>
</evidence>
<dbReference type="OrthoDB" id="799767at2"/>
<keyword evidence="2 5" id="KW-0238">DNA-binding</keyword>
<feature type="domain" description="HTH araC/xylS-type" evidence="4">
    <location>
        <begin position="231"/>
        <end position="329"/>
    </location>
</feature>